<dbReference type="AlphaFoldDB" id="A0A6J6CTW7"/>
<evidence type="ECO:0000259" key="1">
    <source>
        <dbReference type="Pfam" id="PF13794"/>
    </source>
</evidence>
<dbReference type="EMBL" id="CAEZTD010000010">
    <property type="protein sequence ID" value="CAB4553643.1"/>
    <property type="molecule type" value="Genomic_DNA"/>
</dbReference>
<evidence type="ECO:0000313" key="2">
    <source>
        <dbReference type="EMBL" id="CAB4553643.1"/>
    </source>
</evidence>
<sequence length="239" mass="25945">MLEWLFGRRRKTDAPLLGSREDAGDSAGRIDLSDLAPDVVSFLGQTAYLELAVFESLSRAVSQSPNLRVKEGISIVAGEALAKHQGLIAELRAKKVDPAVAMQPFTEAIDRFEMLTRGRDWYETLLGVYITAGFLDDFFARLVGGLPRGVAARVRDVLTAPGSDEVILDALREGMASDPDLSSRLALWGRRLIGDTQLVARSAIAASDSAEGIHRRIEPVFTDLLGAHTRRMDALGLTA</sequence>
<feature type="domain" description="Ferritin-like" evidence="1">
    <location>
        <begin position="39"/>
        <end position="200"/>
    </location>
</feature>
<dbReference type="Gene3D" id="1.20.1260.10">
    <property type="match status" value="1"/>
</dbReference>
<reference evidence="2" key="1">
    <citation type="submission" date="2020-05" db="EMBL/GenBank/DDBJ databases">
        <authorList>
            <person name="Chiriac C."/>
            <person name="Salcher M."/>
            <person name="Ghai R."/>
            <person name="Kavagutti S V."/>
        </authorList>
    </citation>
    <scope>NUCLEOTIDE SEQUENCE</scope>
</reference>
<proteinExistence type="predicted"/>
<dbReference type="Pfam" id="PF13794">
    <property type="entry name" value="MiaE_2"/>
    <property type="match status" value="1"/>
</dbReference>
<accession>A0A6J6CTW7</accession>
<dbReference type="InterPro" id="IPR059125">
    <property type="entry name" value="Ferritin_actino"/>
</dbReference>
<protein>
    <submittedName>
        <fullName evidence="2">Unannotated protein</fullName>
    </submittedName>
</protein>
<name>A0A6J6CTW7_9ZZZZ</name>
<dbReference type="InterPro" id="IPR012347">
    <property type="entry name" value="Ferritin-like"/>
</dbReference>
<organism evidence="2">
    <name type="scientific">freshwater metagenome</name>
    <dbReference type="NCBI Taxonomy" id="449393"/>
    <lineage>
        <taxon>unclassified sequences</taxon>
        <taxon>metagenomes</taxon>
        <taxon>ecological metagenomes</taxon>
    </lineage>
</organism>
<gene>
    <name evidence="2" type="ORF">UFOPK1591_00223</name>
</gene>